<dbReference type="KEGG" id="vih:AB0763_00235"/>
<sequence>MKKALIATSVAIALSGCGGGGSSDSGSSSNSSSSTSTFTAIDGYLKNAVVFIDTDKDGVWDSTSDTFLGLTDESGTISTSQSLSAEDLVAVQTLIPGGDNQAALLTLNPDQYAGLYTVDMDNPGQAMAYEVVFRAPTTSSVITPITSLVADKMAAGSTEEDAVNEVKGLLDLAEDSNAVYSDYINDSSSSNVLHKLAQSLTIAQANDVSTSDSTVETLVTQIGTLSDEDLDNENYQIVLSSDGDEQQVSTSTNTKLTVDSDIIDIIQAGLDSLTLTVNGTLDAEFDLSYLMSDTDQQSITLSLSDATISTLSSHGIDYTLTDQVLTLTSDALQTAANNIQIVIQADDYNSLGTDMGTVATAVTFDIASANTAPTVDSGSEISIADTIANWSLQVGVESTNSVDISSLFVDEDTLTYSANTTDSGLVASISQGLLTVSGTPTRAGSLTISLFAEDGVNAETSATFTATVSTGNTDSTEDSEDESSDDQSVSLAFTSAMFNGQTWKMGTFNAGDNELAYVRFSTLASGDVEFCVTSENKISDSDSSASWQAQLKSADSRDVSFDDAYCVDGTLTEQGTLVQDDGTTFTVAYLNQDGNDYQLIVMADDEMLWLDSSEAAFEQFLNISHSDGEFEYTLADDRTDRDELEPLLDTVQFNLTSGESTSGTYLLNAYGYDVTVDGFQGSWSQESNTVLNLVEPFDGSYARNNYRVRDFGDISIYITDKYADGENGYFQIKSDNAETLISLYRAWVAGNSPANQTMDDLVDQTLYSIVASEDDDNISDNLCHALRFNSDGTWDYAEGTSTTECNAELVEMGTYHLADDVITAEFTETDEDGTEFSRDMTLTVKASTDDGSQYVLSSVIVNEGLETFTVFTSQTDAQARLNVQSDGEASERQFTQLLNLNGDDDYREVLVTVALRASSEDSGLYDADVLFNSLDGSDITCEMVTEHFDTLTLVGTGSVIYPDACFDNEENNVSYATWDLDIDNDLSVDTVYSLSAQSSNGYTPDVNLSVTWTGTSNNE</sequence>
<feature type="compositionally biased region" description="Acidic residues" evidence="1">
    <location>
        <begin position="475"/>
        <end position="485"/>
    </location>
</feature>
<evidence type="ECO:0008006" key="3">
    <source>
        <dbReference type="Google" id="ProtNLM"/>
    </source>
</evidence>
<gene>
    <name evidence="2" type="ORF">AB0763_00235</name>
</gene>
<dbReference type="Gene3D" id="2.60.40.10">
    <property type="entry name" value="Immunoglobulins"/>
    <property type="match status" value="1"/>
</dbReference>
<feature type="region of interest" description="Disordered" evidence="1">
    <location>
        <begin position="467"/>
        <end position="486"/>
    </location>
</feature>
<dbReference type="PROSITE" id="PS51257">
    <property type="entry name" value="PROKAR_LIPOPROTEIN"/>
    <property type="match status" value="1"/>
</dbReference>
<reference evidence="2" key="1">
    <citation type="submission" date="2024-07" db="EMBL/GenBank/DDBJ databases">
        <title>Genome Analysis of a Potential Novel Vibrio Species Secreting pH- and Thermo-stable Alginate Lyase and its Application in Producing Alginate Oligosaccharides.</title>
        <authorList>
            <person name="Huang H."/>
            <person name="Bao K."/>
        </authorList>
    </citation>
    <scope>NUCLEOTIDE SEQUENCE</scope>
    <source>
        <strain evidence="2">HB236076</strain>
    </source>
</reference>
<dbReference type="EMBL" id="CP162601">
    <property type="protein sequence ID" value="XDK25118.1"/>
    <property type="molecule type" value="Genomic_DNA"/>
</dbReference>
<organism evidence="2">
    <name type="scientific">Vibrio sp. HB236076</name>
    <dbReference type="NCBI Taxonomy" id="3232307"/>
    <lineage>
        <taxon>Bacteria</taxon>
        <taxon>Pseudomonadati</taxon>
        <taxon>Pseudomonadota</taxon>
        <taxon>Gammaproteobacteria</taxon>
        <taxon>Vibrionales</taxon>
        <taxon>Vibrionaceae</taxon>
        <taxon>Vibrio</taxon>
    </lineage>
</organism>
<proteinExistence type="predicted"/>
<evidence type="ECO:0000256" key="1">
    <source>
        <dbReference type="SAM" id="MobiDB-lite"/>
    </source>
</evidence>
<protein>
    <recommendedName>
        <fullName evidence="3">Dystroglycan-type cadherin-like domain-containing protein</fullName>
    </recommendedName>
</protein>
<dbReference type="InterPro" id="IPR013783">
    <property type="entry name" value="Ig-like_fold"/>
</dbReference>
<dbReference type="RefSeq" id="WP_306101777.1">
    <property type="nucleotide sequence ID" value="NZ_CP162601.1"/>
</dbReference>
<dbReference type="AlphaFoldDB" id="A0AB39HGW1"/>
<evidence type="ECO:0000313" key="2">
    <source>
        <dbReference type="EMBL" id="XDK25118.1"/>
    </source>
</evidence>
<name>A0AB39HGW1_9VIBR</name>
<accession>A0AB39HGW1</accession>